<gene>
    <name evidence="1" type="ORF">GCM10010389_25220</name>
</gene>
<dbReference type="InterPro" id="IPR046036">
    <property type="entry name" value="DUF5994"/>
</dbReference>
<accession>A0A918R4U9</accession>
<dbReference type="Pfam" id="PF19457">
    <property type="entry name" value="DUF5994"/>
    <property type="match status" value="1"/>
</dbReference>
<reference evidence="1" key="2">
    <citation type="submission" date="2020-09" db="EMBL/GenBank/DDBJ databases">
        <authorList>
            <person name="Sun Q."/>
            <person name="Ohkuma M."/>
        </authorList>
    </citation>
    <scope>NUCLEOTIDE SEQUENCE</scope>
    <source>
        <strain evidence="1">JCM 5016</strain>
    </source>
</reference>
<name>A0A918R4U9_9ACTN</name>
<proteinExistence type="predicted"/>
<evidence type="ECO:0000313" key="1">
    <source>
        <dbReference type="EMBL" id="GGZ85849.1"/>
    </source>
</evidence>
<dbReference type="AlphaFoldDB" id="A0A918R4U9"/>
<evidence type="ECO:0000313" key="2">
    <source>
        <dbReference type="Proteomes" id="UP000623010"/>
    </source>
</evidence>
<dbReference type="RefSeq" id="WP_229879470.1">
    <property type="nucleotide sequence ID" value="NZ_BMWH01000007.1"/>
</dbReference>
<protein>
    <submittedName>
        <fullName evidence="1">Uncharacterized protein</fullName>
    </submittedName>
</protein>
<organism evidence="1 2">
    <name type="scientific">Streptomyces echinoruber</name>
    <dbReference type="NCBI Taxonomy" id="68898"/>
    <lineage>
        <taxon>Bacteria</taxon>
        <taxon>Bacillati</taxon>
        <taxon>Actinomycetota</taxon>
        <taxon>Actinomycetes</taxon>
        <taxon>Kitasatosporales</taxon>
        <taxon>Streptomycetaceae</taxon>
        <taxon>Streptomyces</taxon>
    </lineage>
</organism>
<dbReference type="EMBL" id="BMWH01000007">
    <property type="protein sequence ID" value="GGZ85849.1"/>
    <property type="molecule type" value="Genomic_DNA"/>
</dbReference>
<sequence length="159" mass="16304">MKDVTGSFAAGAPAGGSRTYRMPAARLRLLPNAGHGPLDGAWWPRSHVLELELPALLVALGPGLGTVTRVTVDTAAWPDVPRTVMAPGHVIEVALSGVVTETHAIMLDCGAAGRRELLVVPPGESAAAADWLLTTAADPHNALTAPHLLALAEAGFGTT</sequence>
<dbReference type="Proteomes" id="UP000623010">
    <property type="component" value="Unassembled WGS sequence"/>
</dbReference>
<reference evidence="1" key="1">
    <citation type="journal article" date="2014" name="Int. J. Syst. Evol. Microbiol.">
        <title>Complete genome sequence of Corynebacterium casei LMG S-19264T (=DSM 44701T), isolated from a smear-ripened cheese.</title>
        <authorList>
            <consortium name="US DOE Joint Genome Institute (JGI-PGF)"/>
            <person name="Walter F."/>
            <person name="Albersmeier A."/>
            <person name="Kalinowski J."/>
            <person name="Ruckert C."/>
        </authorList>
    </citation>
    <scope>NUCLEOTIDE SEQUENCE</scope>
    <source>
        <strain evidence="1">JCM 5016</strain>
    </source>
</reference>
<comment type="caution">
    <text evidence="1">The sequence shown here is derived from an EMBL/GenBank/DDBJ whole genome shotgun (WGS) entry which is preliminary data.</text>
</comment>
<keyword evidence="2" id="KW-1185">Reference proteome</keyword>